<gene>
    <name evidence="1" type="ORF">T02_12510</name>
</gene>
<dbReference type="EMBL" id="JYDW01001440">
    <property type="protein sequence ID" value="KRZ47078.1"/>
    <property type="molecule type" value="Genomic_DNA"/>
</dbReference>
<dbReference type="AlphaFoldDB" id="A0A0V1KIK0"/>
<organism evidence="1 2">
    <name type="scientific">Trichinella nativa</name>
    <dbReference type="NCBI Taxonomy" id="6335"/>
    <lineage>
        <taxon>Eukaryota</taxon>
        <taxon>Metazoa</taxon>
        <taxon>Ecdysozoa</taxon>
        <taxon>Nematoda</taxon>
        <taxon>Enoplea</taxon>
        <taxon>Dorylaimia</taxon>
        <taxon>Trichinellida</taxon>
        <taxon>Trichinellidae</taxon>
        <taxon>Trichinella</taxon>
    </lineage>
</organism>
<dbReference type="OrthoDB" id="10055463at2759"/>
<proteinExistence type="predicted"/>
<name>A0A0V1KIK0_9BILA</name>
<comment type="caution">
    <text evidence="1">The sequence shown here is derived from an EMBL/GenBank/DDBJ whole genome shotgun (WGS) entry which is preliminary data.</text>
</comment>
<protein>
    <submittedName>
        <fullName evidence="1">Uncharacterized protein</fullName>
    </submittedName>
</protein>
<reference evidence="1 2" key="1">
    <citation type="submission" date="2015-05" db="EMBL/GenBank/DDBJ databases">
        <title>Evolution of Trichinella species and genotypes.</title>
        <authorList>
            <person name="Korhonen P.K."/>
            <person name="Edoardo P."/>
            <person name="Giuseppe L.R."/>
            <person name="Gasser R.B."/>
        </authorList>
    </citation>
    <scope>NUCLEOTIDE SEQUENCE [LARGE SCALE GENOMIC DNA]</scope>
    <source>
        <strain evidence="1">ISS10</strain>
    </source>
</reference>
<keyword evidence="2" id="KW-1185">Reference proteome</keyword>
<accession>A0A0V1KIK0</accession>
<sequence length="34" mass="3902">MTTEFLKNSITNITPIMDQFIEQDAADERSSKAR</sequence>
<dbReference type="Proteomes" id="UP000054721">
    <property type="component" value="Unassembled WGS sequence"/>
</dbReference>
<evidence type="ECO:0000313" key="1">
    <source>
        <dbReference type="EMBL" id="KRZ47078.1"/>
    </source>
</evidence>
<evidence type="ECO:0000313" key="2">
    <source>
        <dbReference type="Proteomes" id="UP000054721"/>
    </source>
</evidence>